<gene>
    <name evidence="2" type="ORF">NCTC12120_01815</name>
</gene>
<keyword evidence="1" id="KW-1133">Transmembrane helix</keyword>
<dbReference type="Proteomes" id="UP000251197">
    <property type="component" value="Unassembled WGS sequence"/>
</dbReference>
<dbReference type="AlphaFoldDB" id="A0A2X2T6A9"/>
<keyword evidence="1" id="KW-0812">Transmembrane</keyword>
<evidence type="ECO:0000313" key="2">
    <source>
        <dbReference type="EMBL" id="SQA97967.1"/>
    </source>
</evidence>
<evidence type="ECO:0000313" key="3">
    <source>
        <dbReference type="Proteomes" id="UP000251197"/>
    </source>
</evidence>
<evidence type="ECO:0000256" key="1">
    <source>
        <dbReference type="SAM" id="Phobius"/>
    </source>
</evidence>
<reference evidence="2 3" key="1">
    <citation type="submission" date="2018-06" db="EMBL/GenBank/DDBJ databases">
        <authorList>
            <consortium name="Pathogen Informatics"/>
            <person name="Doyle S."/>
        </authorList>
    </citation>
    <scope>NUCLEOTIDE SEQUENCE [LARGE SCALE GENOMIC DNA]</scope>
    <source>
        <strain evidence="2 3">NCTC12120</strain>
    </source>
</reference>
<organism evidence="2 3">
    <name type="scientific">Cedecea neteri</name>
    <dbReference type="NCBI Taxonomy" id="158822"/>
    <lineage>
        <taxon>Bacteria</taxon>
        <taxon>Pseudomonadati</taxon>
        <taxon>Pseudomonadota</taxon>
        <taxon>Gammaproteobacteria</taxon>
        <taxon>Enterobacterales</taxon>
        <taxon>Enterobacteriaceae</taxon>
        <taxon>Cedecea</taxon>
    </lineage>
</organism>
<proteinExistence type="predicted"/>
<feature type="transmembrane region" description="Helical" evidence="1">
    <location>
        <begin position="7"/>
        <end position="29"/>
    </location>
</feature>
<name>A0A2X2T6A9_9ENTR</name>
<feature type="transmembrane region" description="Helical" evidence="1">
    <location>
        <begin position="49"/>
        <end position="70"/>
    </location>
</feature>
<dbReference type="EMBL" id="UAVU01000003">
    <property type="protein sequence ID" value="SQA97967.1"/>
    <property type="molecule type" value="Genomic_DNA"/>
</dbReference>
<protein>
    <submittedName>
        <fullName evidence="2">Uncharacterized protein</fullName>
    </submittedName>
</protein>
<sequence>MNHKSIIALECFSLVSWCILLAFAVHTLVHFASLLANGSEHMPIPHATVVIMACLLIIVGSFRYLLGAVIKKNHPQKGQRKLTTLRGKANFRHFVRQQTGFLITFDTLFPAIQGPLICPPAILIAFGQTHGINPLLHRLTPFLFFFRERQQSYC</sequence>
<keyword evidence="1" id="KW-0472">Membrane</keyword>
<accession>A0A2X2T6A9</accession>